<dbReference type="RefSeq" id="WP_408153331.1">
    <property type="nucleotide sequence ID" value="NZ_JAQQCL010000009.1"/>
</dbReference>
<dbReference type="Proteomes" id="UP001629392">
    <property type="component" value="Unassembled WGS sequence"/>
</dbReference>
<accession>A0ABW9EEN1</accession>
<proteinExistence type="predicted"/>
<gene>
    <name evidence="1" type="ORF">PQQ73_14020</name>
</gene>
<reference evidence="1 2" key="1">
    <citation type="journal article" date="2024" name="Chem. Sci.">
        <title>Discovery of megapolipeptins by genome mining of a Burkholderiales bacteria collection.</title>
        <authorList>
            <person name="Paulo B.S."/>
            <person name="Recchia M.J.J."/>
            <person name="Lee S."/>
            <person name="Fergusson C.H."/>
            <person name="Romanowski S.B."/>
            <person name="Hernandez A."/>
            <person name="Krull N."/>
            <person name="Liu D.Y."/>
            <person name="Cavanagh H."/>
            <person name="Bos A."/>
            <person name="Gray C.A."/>
            <person name="Murphy B.T."/>
            <person name="Linington R.G."/>
            <person name="Eustaquio A.S."/>
        </authorList>
    </citation>
    <scope>NUCLEOTIDE SEQUENCE [LARGE SCALE GENOMIC DNA]</scope>
    <source>
        <strain evidence="1 2">RL17-350-BIC-E</strain>
    </source>
</reference>
<evidence type="ECO:0000313" key="1">
    <source>
        <dbReference type="EMBL" id="MFM0717448.1"/>
    </source>
</evidence>
<dbReference type="EMBL" id="JAQQCL010000009">
    <property type="protein sequence ID" value="MFM0717448.1"/>
    <property type="molecule type" value="Genomic_DNA"/>
</dbReference>
<name>A0ABW9EEN1_9BURK</name>
<comment type="caution">
    <text evidence="1">The sequence shown here is derived from an EMBL/GenBank/DDBJ whole genome shotgun (WGS) entry which is preliminary data.</text>
</comment>
<organism evidence="1 2">
    <name type="scientific">Paraburkholderia strydomiana</name>
    <dbReference type="NCBI Taxonomy" id="1245417"/>
    <lineage>
        <taxon>Bacteria</taxon>
        <taxon>Pseudomonadati</taxon>
        <taxon>Pseudomonadota</taxon>
        <taxon>Betaproteobacteria</taxon>
        <taxon>Burkholderiales</taxon>
        <taxon>Burkholderiaceae</taxon>
        <taxon>Paraburkholderia</taxon>
    </lineage>
</organism>
<sequence>MTTLTLNDLSRIDELDHAASQSLHGGNACLRREPPGCHGGYEPPVGCHGGYKPPIVVRPGWGGGAPIHLGCEPTVMPYWNMPQPERVVTPL</sequence>
<keyword evidence="2" id="KW-1185">Reference proteome</keyword>
<protein>
    <submittedName>
        <fullName evidence="1">Uncharacterized protein</fullName>
    </submittedName>
</protein>
<evidence type="ECO:0000313" key="2">
    <source>
        <dbReference type="Proteomes" id="UP001629392"/>
    </source>
</evidence>